<name>A0A6J7W5M0_9ZZZZ</name>
<dbReference type="EMBL" id="CAFBOD010000001">
    <property type="protein sequence ID" value="CAB4968178.1"/>
    <property type="molecule type" value="Genomic_DNA"/>
</dbReference>
<evidence type="ECO:0000313" key="6">
    <source>
        <dbReference type="EMBL" id="CAB5153137.1"/>
    </source>
</evidence>
<accession>A0A6J7W5M0</accession>
<proteinExistence type="predicted"/>
<dbReference type="EMBL" id="CAFAAS010000002">
    <property type="protein sequence ID" value="CAB4798129.1"/>
    <property type="molecule type" value="Genomic_DNA"/>
</dbReference>
<evidence type="ECO:0000313" key="5">
    <source>
        <dbReference type="EMBL" id="CAB4968178.1"/>
    </source>
</evidence>
<dbReference type="AlphaFoldDB" id="A0A6J7W5M0"/>
<dbReference type="EMBL" id="CAEZYE010000001">
    <property type="protein sequence ID" value="CAB4698992.1"/>
    <property type="molecule type" value="Genomic_DNA"/>
</dbReference>
<gene>
    <name evidence="2" type="ORF">UFOPK2655_00011</name>
    <name evidence="3" type="ORF">UFOPK3077_00340</name>
    <name evidence="4" type="ORF">UFOPK3667_00339</name>
    <name evidence="5" type="ORF">UFOPK3903_00063</name>
    <name evidence="6" type="ORF">UFOPK4444_00789</name>
</gene>
<feature type="region of interest" description="Disordered" evidence="1">
    <location>
        <begin position="69"/>
        <end position="88"/>
    </location>
</feature>
<organism evidence="6">
    <name type="scientific">freshwater metagenome</name>
    <dbReference type="NCBI Taxonomy" id="449393"/>
    <lineage>
        <taxon>unclassified sequences</taxon>
        <taxon>metagenomes</taxon>
        <taxon>ecological metagenomes</taxon>
    </lineage>
</organism>
<evidence type="ECO:0000313" key="2">
    <source>
        <dbReference type="EMBL" id="CAB4698992.1"/>
    </source>
</evidence>
<evidence type="ECO:0000313" key="3">
    <source>
        <dbReference type="EMBL" id="CAB4798129.1"/>
    </source>
</evidence>
<dbReference type="EMBL" id="CAFBRZ010000039">
    <property type="protein sequence ID" value="CAB5153137.1"/>
    <property type="molecule type" value="Genomic_DNA"/>
</dbReference>
<dbReference type="EMBL" id="CAFBMU010000002">
    <property type="protein sequence ID" value="CAB4915426.1"/>
    <property type="molecule type" value="Genomic_DNA"/>
</dbReference>
<reference evidence="6" key="1">
    <citation type="submission" date="2020-05" db="EMBL/GenBank/DDBJ databases">
        <authorList>
            <person name="Chiriac C."/>
            <person name="Salcher M."/>
            <person name="Ghai R."/>
            <person name="Kavagutti S V."/>
        </authorList>
    </citation>
    <scope>NUCLEOTIDE SEQUENCE</scope>
</reference>
<evidence type="ECO:0000256" key="1">
    <source>
        <dbReference type="SAM" id="MobiDB-lite"/>
    </source>
</evidence>
<evidence type="ECO:0000313" key="4">
    <source>
        <dbReference type="EMBL" id="CAB4915426.1"/>
    </source>
</evidence>
<protein>
    <submittedName>
        <fullName evidence="6">Unannotated protein</fullName>
    </submittedName>
</protein>
<sequence>MMRLRFLTLALITGLAFAQLAPASASVKAGAACTKVGKITFKAGYKFTCIKTGKKLKWSRAIKVVVATPTPTPTPTPTVDTEPKAGDPPLPSENCGYGNFYYRINNAVLERSFYPDKLFTSQDSRLSTEFDLIRVKAYQAIRDHISTSKGAPQIDFHIALDFPTDELNALKQQLKLVTEYWSDRFQLGAHVQATFLTEKDSALIDASNTTNSVDAKWIMDTYLDPKNFGMTNCGWRNGIAGAHVLNLGINIGQVGYWIVFPSWHTSKDWDPVNLPHEFTHSIQGLIWSNNEVMGHRDDWIAYNFTEGGAQIFGTALAFPNIGWYNDEINRKIMDGFRGGPTSVRLAPTTTAEIISMLQISEKNDNANGSAWAYTVGFHLWEWVIANYGFDAYWDIAKGVSSNQSYDATVLKVIGKSKSDLYNEAAPYILKSFQAALVEQ</sequence>